<comment type="subcellular location">
    <subcellularLocation>
        <location evidence="1">Membrane</location>
        <topology evidence="1">Multi-pass membrane protein</topology>
    </subcellularLocation>
</comment>
<dbReference type="InterPro" id="IPR050925">
    <property type="entry name" value="Rhomboid_protease_S54"/>
</dbReference>
<dbReference type="PANTHER" id="PTHR43731">
    <property type="entry name" value="RHOMBOID PROTEASE"/>
    <property type="match status" value="1"/>
</dbReference>
<evidence type="ECO:0000256" key="2">
    <source>
        <dbReference type="ARBA" id="ARBA00009045"/>
    </source>
</evidence>
<keyword evidence="9" id="KW-0645">Protease</keyword>
<evidence type="ECO:0000256" key="7">
    <source>
        <dbReference type="SAM" id="Phobius"/>
    </source>
</evidence>
<comment type="similarity">
    <text evidence="2">Belongs to the peptidase S54 family.</text>
</comment>
<feature type="transmembrane region" description="Helical" evidence="7">
    <location>
        <begin position="291"/>
        <end position="315"/>
    </location>
</feature>
<keyword evidence="10" id="KW-1185">Reference proteome</keyword>
<feature type="transmembrane region" description="Helical" evidence="7">
    <location>
        <begin position="350"/>
        <end position="366"/>
    </location>
</feature>
<keyword evidence="3 7" id="KW-0812">Transmembrane</keyword>
<organism evidence="9 10">
    <name type="scientific">Anaerocolumna aminovalerica</name>
    <dbReference type="NCBI Taxonomy" id="1527"/>
    <lineage>
        <taxon>Bacteria</taxon>
        <taxon>Bacillati</taxon>
        <taxon>Bacillota</taxon>
        <taxon>Clostridia</taxon>
        <taxon>Lachnospirales</taxon>
        <taxon>Lachnospiraceae</taxon>
        <taxon>Anaerocolumna</taxon>
    </lineage>
</organism>
<dbReference type="GO" id="GO:0006508">
    <property type="term" value="P:proteolysis"/>
    <property type="evidence" value="ECO:0007669"/>
    <property type="project" value="UniProtKB-KW"/>
</dbReference>
<keyword evidence="4" id="KW-0378">Hydrolase</keyword>
<evidence type="ECO:0000256" key="6">
    <source>
        <dbReference type="ARBA" id="ARBA00023136"/>
    </source>
</evidence>
<sequence>MILDKLNSCMMEKGFRKIKVNVENICVYFKDMEQEIYLLTVYEASTGQEFTQEQFRYIQSQIYNNFNKPDKIVHFLTIIYTDNMEKVREMSGMDSNVWYLDNRNKRLIIYENHRDEFLGLQKEIDNILYGTTPDNEASGDKENYYHDVRRGHSGRGEEYTQYQYNQERTYERRTKGNGSIFTVTNLLILINGLVFFIMEIRGSTHDLYYMLDKGALYWPAMEFSHEYYRFFTYMFLHFGIDHLVNNMLVLFFIGDKLEKIVGKAKYLCIYFISGLLAGMASLGYNMVKNNYVVSAGASGAIFGVVGAMAFIVLINKGRIKDISSRQMVVFVLLSLYGGLTSQGIDNAAHIGGLLSGAILAAVLYRMHKRKFERG</sequence>
<evidence type="ECO:0000313" key="10">
    <source>
        <dbReference type="Proteomes" id="UP000198806"/>
    </source>
</evidence>
<evidence type="ECO:0000313" key="9">
    <source>
        <dbReference type="EMBL" id="SFO32326.1"/>
    </source>
</evidence>
<feature type="transmembrane region" description="Helical" evidence="7">
    <location>
        <begin position="230"/>
        <end position="254"/>
    </location>
</feature>
<evidence type="ECO:0000256" key="3">
    <source>
        <dbReference type="ARBA" id="ARBA00022692"/>
    </source>
</evidence>
<dbReference type="EMBL" id="FOWD01000018">
    <property type="protein sequence ID" value="SFO32326.1"/>
    <property type="molecule type" value="Genomic_DNA"/>
</dbReference>
<feature type="transmembrane region" description="Helical" evidence="7">
    <location>
        <begin position="327"/>
        <end position="344"/>
    </location>
</feature>
<dbReference type="AlphaFoldDB" id="A0A1I5G8P8"/>
<dbReference type="Proteomes" id="UP000198806">
    <property type="component" value="Unassembled WGS sequence"/>
</dbReference>
<evidence type="ECO:0000256" key="4">
    <source>
        <dbReference type="ARBA" id="ARBA00022801"/>
    </source>
</evidence>
<proteinExistence type="inferred from homology"/>
<feature type="transmembrane region" description="Helical" evidence="7">
    <location>
        <begin position="178"/>
        <end position="198"/>
    </location>
</feature>
<dbReference type="RefSeq" id="WP_242960973.1">
    <property type="nucleotide sequence ID" value="NZ_BAABFM010000023.1"/>
</dbReference>
<gene>
    <name evidence="9" type="ORF">SAMN04489757_11810</name>
</gene>
<keyword evidence="6 7" id="KW-0472">Membrane</keyword>
<dbReference type="Gene3D" id="1.20.1540.10">
    <property type="entry name" value="Rhomboid-like"/>
    <property type="match status" value="1"/>
</dbReference>
<feature type="domain" description="Peptidase S54 rhomboid" evidence="8">
    <location>
        <begin position="225"/>
        <end position="365"/>
    </location>
</feature>
<dbReference type="InterPro" id="IPR022764">
    <property type="entry name" value="Peptidase_S54_rhomboid_dom"/>
</dbReference>
<evidence type="ECO:0000256" key="1">
    <source>
        <dbReference type="ARBA" id="ARBA00004141"/>
    </source>
</evidence>
<dbReference type="InterPro" id="IPR035952">
    <property type="entry name" value="Rhomboid-like_sf"/>
</dbReference>
<dbReference type="Pfam" id="PF01694">
    <property type="entry name" value="Rhomboid"/>
    <property type="match status" value="1"/>
</dbReference>
<dbReference type="GO" id="GO:0016020">
    <property type="term" value="C:membrane"/>
    <property type="evidence" value="ECO:0007669"/>
    <property type="project" value="UniProtKB-SubCell"/>
</dbReference>
<dbReference type="PANTHER" id="PTHR43731:SF14">
    <property type="entry name" value="PRESENILIN-ASSOCIATED RHOMBOID-LIKE PROTEIN, MITOCHONDRIAL"/>
    <property type="match status" value="1"/>
</dbReference>
<protein>
    <submittedName>
        <fullName evidence="9">Rhomboid protease GluP</fullName>
    </submittedName>
</protein>
<feature type="transmembrane region" description="Helical" evidence="7">
    <location>
        <begin position="266"/>
        <end position="285"/>
    </location>
</feature>
<evidence type="ECO:0000256" key="5">
    <source>
        <dbReference type="ARBA" id="ARBA00022989"/>
    </source>
</evidence>
<dbReference type="GO" id="GO:0004252">
    <property type="term" value="F:serine-type endopeptidase activity"/>
    <property type="evidence" value="ECO:0007669"/>
    <property type="project" value="InterPro"/>
</dbReference>
<keyword evidence="5 7" id="KW-1133">Transmembrane helix</keyword>
<dbReference type="STRING" id="1527.SAMN04489757_11810"/>
<dbReference type="SUPFAM" id="SSF144091">
    <property type="entry name" value="Rhomboid-like"/>
    <property type="match status" value="1"/>
</dbReference>
<accession>A0A1I5G8P8</accession>
<evidence type="ECO:0000259" key="8">
    <source>
        <dbReference type="Pfam" id="PF01694"/>
    </source>
</evidence>
<name>A0A1I5G8P8_9FIRM</name>
<reference evidence="9 10" key="1">
    <citation type="submission" date="2016-10" db="EMBL/GenBank/DDBJ databases">
        <authorList>
            <person name="de Groot N.N."/>
        </authorList>
    </citation>
    <scope>NUCLEOTIDE SEQUENCE [LARGE SCALE GENOMIC DNA]</scope>
    <source>
        <strain evidence="9 10">DSM 1283</strain>
    </source>
</reference>